<keyword evidence="4" id="KW-1185">Reference proteome</keyword>
<evidence type="ECO:0000256" key="2">
    <source>
        <dbReference type="SAM" id="Phobius"/>
    </source>
</evidence>
<dbReference type="Proteomes" id="UP001066276">
    <property type="component" value="Chromosome 8"/>
</dbReference>
<sequence length="87" mass="9235">MPEARSSASAPTGLRVEADHTPAEAAASQPPVLALLSGPAPIYLLVFPSCLLRILAVRIRCPMGVCLQAEHPLHPGLCKGVRWDTKL</sequence>
<evidence type="ECO:0000313" key="3">
    <source>
        <dbReference type="EMBL" id="KAJ1113018.1"/>
    </source>
</evidence>
<name>A0AAV7NAF3_PLEWA</name>
<evidence type="ECO:0000313" key="4">
    <source>
        <dbReference type="Proteomes" id="UP001066276"/>
    </source>
</evidence>
<organism evidence="3 4">
    <name type="scientific">Pleurodeles waltl</name>
    <name type="common">Iberian ribbed newt</name>
    <dbReference type="NCBI Taxonomy" id="8319"/>
    <lineage>
        <taxon>Eukaryota</taxon>
        <taxon>Metazoa</taxon>
        <taxon>Chordata</taxon>
        <taxon>Craniata</taxon>
        <taxon>Vertebrata</taxon>
        <taxon>Euteleostomi</taxon>
        <taxon>Amphibia</taxon>
        <taxon>Batrachia</taxon>
        <taxon>Caudata</taxon>
        <taxon>Salamandroidea</taxon>
        <taxon>Salamandridae</taxon>
        <taxon>Pleurodelinae</taxon>
        <taxon>Pleurodeles</taxon>
    </lineage>
</organism>
<evidence type="ECO:0000256" key="1">
    <source>
        <dbReference type="SAM" id="MobiDB-lite"/>
    </source>
</evidence>
<gene>
    <name evidence="3" type="ORF">NDU88_001278</name>
</gene>
<dbReference type="AlphaFoldDB" id="A0AAV7NAF3"/>
<comment type="caution">
    <text evidence="3">The sequence shown here is derived from an EMBL/GenBank/DDBJ whole genome shotgun (WGS) entry which is preliminary data.</text>
</comment>
<keyword evidence="2" id="KW-0472">Membrane</keyword>
<feature type="region of interest" description="Disordered" evidence="1">
    <location>
        <begin position="1"/>
        <end position="23"/>
    </location>
</feature>
<keyword evidence="2" id="KW-1133">Transmembrane helix</keyword>
<reference evidence="3" key="1">
    <citation type="journal article" date="2022" name="bioRxiv">
        <title>Sequencing and chromosome-scale assembly of the giantPleurodeles waltlgenome.</title>
        <authorList>
            <person name="Brown T."/>
            <person name="Elewa A."/>
            <person name="Iarovenko S."/>
            <person name="Subramanian E."/>
            <person name="Araus A.J."/>
            <person name="Petzold A."/>
            <person name="Susuki M."/>
            <person name="Suzuki K.-i.T."/>
            <person name="Hayashi T."/>
            <person name="Toyoda A."/>
            <person name="Oliveira C."/>
            <person name="Osipova E."/>
            <person name="Leigh N.D."/>
            <person name="Simon A."/>
            <person name="Yun M.H."/>
        </authorList>
    </citation>
    <scope>NUCLEOTIDE SEQUENCE</scope>
    <source>
        <strain evidence="3">20211129_DDA</strain>
        <tissue evidence="3">Liver</tissue>
    </source>
</reference>
<keyword evidence="2" id="KW-0812">Transmembrane</keyword>
<accession>A0AAV7NAF3</accession>
<dbReference type="EMBL" id="JANPWB010000012">
    <property type="protein sequence ID" value="KAJ1113018.1"/>
    <property type="molecule type" value="Genomic_DNA"/>
</dbReference>
<protein>
    <submittedName>
        <fullName evidence="3">Uncharacterized protein</fullName>
    </submittedName>
</protein>
<feature type="transmembrane region" description="Helical" evidence="2">
    <location>
        <begin position="32"/>
        <end position="55"/>
    </location>
</feature>
<feature type="compositionally biased region" description="Polar residues" evidence="1">
    <location>
        <begin position="1"/>
        <end position="10"/>
    </location>
</feature>
<proteinExistence type="predicted"/>